<dbReference type="InterPro" id="IPR036390">
    <property type="entry name" value="WH_DNA-bd_sf"/>
</dbReference>
<organism evidence="2 3">
    <name type="scientific">Gryllotalpicola kribbensis</name>
    <dbReference type="NCBI Taxonomy" id="993084"/>
    <lineage>
        <taxon>Bacteria</taxon>
        <taxon>Bacillati</taxon>
        <taxon>Actinomycetota</taxon>
        <taxon>Actinomycetes</taxon>
        <taxon>Micrococcales</taxon>
        <taxon>Microbacteriaceae</taxon>
        <taxon>Gryllotalpicola</taxon>
    </lineage>
</organism>
<feature type="domain" description="HTH marR-type" evidence="1">
    <location>
        <begin position="2"/>
        <end position="136"/>
    </location>
</feature>
<dbReference type="InterPro" id="IPR052526">
    <property type="entry name" value="HTH-type_Bedaq_tolerance"/>
</dbReference>
<dbReference type="PRINTS" id="PR00598">
    <property type="entry name" value="HTHMARR"/>
</dbReference>
<evidence type="ECO:0000313" key="3">
    <source>
        <dbReference type="Proteomes" id="UP001500213"/>
    </source>
</evidence>
<dbReference type="InterPro" id="IPR000835">
    <property type="entry name" value="HTH_MarR-typ"/>
</dbReference>
<sequence>MNESEVTALRRQVAAFQRRIRSEMSTGPVSVTDTLVLAAISRAGGVSTPVELAGALAMSSSNVAASLRLLESKQLLERNRHPDDGRRVLVSITEAGEELVRQHRRGGEAWLRRTIDAVLTDDEQALLRQAGELLDRITTHQ</sequence>
<accession>A0ABP8ALY0</accession>
<gene>
    <name evidence="2" type="ORF">GCM10022288_09130</name>
</gene>
<dbReference type="Gene3D" id="1.10.287.100">
    <property type="match status" value="1"/>
</dbReference>
<dbReference type="InterPro" id="IPR036388">
    <property type="entry name" value="WH-like_DNA-bd_sf"/>
</dbReference>
<reference evidence="3" key="1">
    <citation type="journal article" date="2019" name="Int. J. Syst. Evol. Microbiol.">
        <title>The Global Catalogue of Microorganisms (GCM) 10K type strain sequencing project: providing services to taxonomists for standard genome sequencing and annotation.</title>
        <authorList>
            <consortium name="The Broad Institute Genomics Platform"/>
            <consortium name="The Broad Institute Genome Sequencing Center for Infectious Disease"/>
            <person name="Wu L."/>
            <person name="Ma J."/>
        </authorList>
    </citation>
    <scope>NUCLEOTIDE SEQUENCE [LARGE SCALE GENOMIC DNA]</scope>
    <source>
        <strain evidence="3">JCM 17593</strain>
    </source>
</reference>
<dbReference type="PROSITE" id="PS50995">
    <property type="entry name" value="HTH_MARR_2"/>
    <property type="match status" value="1"/>
</dbReference>
<name>A0ABP8ALY0_9MICO</name>
<evidence type="ECO:0000313" key="2">
    <source>
        <dbReference type="EMBL" id="GAA4186113.1"/>
    </source>
</evidence>
<comment type="caution">
    <text evidence="2">The sequence shown here is derived from an EMBL/GenBank/DDBJ whole genome shotgun (WGS) entry which is preliminary data.</text>
</comment>
<dbReference type="EMBL" id="BAABBX010000005">
    <property type="protein sequence ID" value="GAA4186113.1"/>
    <property type="molecule type" value="Genomic_DNA"/>
</dbReference>
<dbReference type="PANTHER" id="PTHR39515">
    <property type="entry name" value="CONSERVED PROTEIN"/>
    <property type="match status" value="1"/>
</dbReference>
<dbReference type="RefSeq" id="WP_344774269.1">
    <property type="nucleotide sequence ID" value="NZ_BAABBX010000005.1"/>
</dbReference>
<evidence type="ECO:0000259" key="1">
    <source>
        <dbReference type="PROSITE" id="PS50995"/>
    </source>
</evidence>
<dbReference type="SUPFAM" id="SSF46785">
    <property type="entry name" value="Winged helix' DNA-binding domain"/>
    <property type="match status" value="1"/>
</dbReference>
<dbReference type="SMART" id="SM00347">
    <property type="entry name" value="HTH_MARR"/>
    <property type="match status" value="1"/>
</dbReference>
<dbReference type="Proteomes" id="UP001500213">
    <property type="component" value="Unassembled WGS sequence"/>
</dbReference>
<dbReference type="Gene3D" id="1.10.10.10">
    <property type="entry name" value="Winged helix-like DNA-binding domain superfamily/Winged helix DNA-binding domain"/>
    <property type="match status" value="1"/>
</dbReference>
<dbReference type="PANTHER" id="PTHR39515:SF2">
    <property type="entry name" value="HTH-TYPE TRANSCRIPTIONAL REGULATOR RV0880"/>
    <property type="match status" value="1"/>
</dbReference>
<proteinExistence type="predicted"/>
<protein>
    <submittedName>
        <fullName evidence="2">MarR family transcriptional regulator</fullName>
    </submittedName>
</protein>
<keyword evidence="3" id="KW-1185">Reference proteome</keyword>
<dbReference type="Pfam" id="PF12802">
    <property type="entry name" value="MarR_2"/>
    <property type="match status" value="1"/>
</dbReference>